<sequence length="404" mass="44109">MGNSSTRGKSKSLGPSIEALMSAVTPKHMAALLTMVKEINLAGQTSLDSAVHRAIEFSSGILECDRSSMFIVDEITDQLLVRDASGSDVDIRIPMNAGIAGAVYCKGEIVNIPDAYKDERFNKDTDAKTGYKTTSLLCSPVYDSHGNTIAVLEAINKKNKSGDGFVPFTKEDEVLIDYMAGQLGVILLNAKIYEDAQKSQKKVEAMMDIVRALHGDVGVNSMSFTITEKTPQLVEADRCTLYLVDEQHSELWTISGGVTIRIPKTSGIAGLVATGGKIVNIPDAYQDSRFNQDYDKKSGYHTKTILALPITNSEMKIVGVLQLINKASGPFSEGDEQLLEGFLSIVGRIIENSNLFAYTRERKGTDEQGCIEDNPRMLVKEKSTKLVVPMGAFEEGDEEEEEED</sequence>
<dbReference type="Pfam" id="PF01590">
    <property type="entry name" value="GAF"/>
    <property type="match status" value="2"/>
</dbReference>
<dbReference type="InterPro" id="IPR003018">
    <property type="entry name" value="GAF"/>
</dbReference>
<feature type="domain" description="GAF" evidence="1">
    <location>
        <begin position="46"/>
        <end position="197"/>
    </location>
</feature>
<dbReference type="PANTHER" id="PTHR43155">
    <property type="entry name" value="CYCLIC DI-GMP PHOSPHODIESTERASE PA4108-RELATED"/>
    <property type="match status" value="1"/>
</dbReference>
<dbReference type="SUPFAM" id="SSF55781">
    <property type="entry name" value="GAF domain-like"/>
    <property type="match status" value="2"/>
</dbReference>
<dbReference type="InterPro" id="IPR029016">
    <property type="entry name" value="GAF-like_dom_sf"/>
</dbReference>
<dbReference type="SMART" id="SM00065">
    <property type="entry name" value="GAF"/>
    <property type="match status" value="2"/>
</dbReference>
<evidence type="ECO:0000313" key="3">
    <source>
        <dbReference type="Proteomes" id="UP001165085"/>
    </source>
</evidence>
<dbReference type="PANTHER" id="PTHR43155:SF2">
    <property type="entry name" value="CYCLIC DI-GMP PHOSPHODIESTERASE PA4108"/>
    <property type="match status" value="1"/>
</dbReference>
<keyword evidence="3" id="KW-1185">Reference proteome</keyword>
<comment type="caution">
    <text evidence="2">The sequence shown here is derived from an EMBL/GenBank/DDBJ whole genome shotgun (WGS) entry which is preliminary data.</text>
</comment>
<name>A0A9W7BGH9_9STRA</name>
<dbReference type="EMBL" id="BRXY01000307">
    <property type="protein sequence ID" value="GMH85735.1"/>
    <property type="molecule type" value="Genomic_DNA"/>
</dbReference>
<evidence type="ECO:0000259" key="1">
    <source>
        <dbReference type="SMART" id="SM00065"/>
    </source>
</evidence>
<evidence type="ECO:0000313" key="2">
    <source>
        <dbReference type="EMBL" id="GMH85735.1"/>
    </source>
</evidence>
<dbReference type="Gene3D" id="3.30.450.40">
    <property type="match status" value="2"/>
</dbReference>
<feature type="domain" description="GAF" evidence="1">
    <location>
        <begin position="218"/>
        <end position="360"/>
    </location>
</feature>
<protein>
    <recommendedName>
        <fullName evidence="1">GAF domain-containing protein</fullName>
    </recommendedName>
</protein>
<dbReference type="Proteomes" id="UP001165085">
    <property type="component" value="Unassembled WGS sequence"/>
</dbReference>
<reference evidence="3" key="1">
    <citation type="journal article" date="2023" name="Commun. Biol.">
        <title>Genome analysis of Parmales, the sister group of diatoms, reveals the evolutionary specialization of diatoms from phago-mixotrophs to photoautotrophs.</title>
        <authorList>
            <person name="Ban H."/>
            <person name="Sato S."/>
            <person name="Yoshikawa S."/>
            <person name="Yamada K."/>
            <person name="Nakamura Y."/>
            <person name="Ichinomiya M."/>
            <person name="Sato N."/>
            <person name="Blanc-Mathieu R."/>
            <person name="Endo H."/>
            <person name="Kuwata A."/>
            <person name="Ogata H."/>
        </authorList>
    </citation>
    <scope>NUCLEOTIDE SEQUENCE [LARGE SCALE GENOMIC DNA]</scope>
    <source>
        <strain evidence="3">NIES 3701</strain>
    </source>
</reference>
<gene>
    <name evidence="2" type="ORF">TrST_g4799</name>
</gene>
<dbReference type="AlphaFoldDB" id="A0A9W7BGH9"/>
<proteinExistence type="predicted"/>
<dbReference type="OrthoDB" id="74705at2759"/>
<organism evidence="2 3">
    <name type="scientific">Triparma strigata</name>
    <dbReference type="NCBI Taxonomy" id="1606541"/>
    <lineage>
        <taxon>Eukaryota</taxon>
        <taxon>Sar</taxon>
        <taxon>Stramenopiles</taxon>
        <taxon>Ochrophyta</taxon>
        <taxon>Bolidophyceae</taxon>
        <taxon>Parmales</taxon>
        <taxon>Triparmaceae</taxon>
        <taxon>Triparma</taxon>
    </lineage>
</organism>
<accession>A0A9W7BGH9</accession>